<evidence type="ECO:0000313" key="4">
    <source>
        <dbReference type="Proteomes" id="UP000436088"/>
    </source>
</evidence>
<dbReference type="Pfam" id="PF00106">
    <property type="entry name" value="adh_short"/>
    <property type="match status" value="1"/>
</dbReference>
<dbReference type="AlphaFoldDB" id="A0A6A3BX67"/>
<dbReference type="GO" id="GO:0045703">
    <property type="term" value="F:ketoreductase activity"/>
    <property type="evidence" value="ECO:0007669"/>
    <property type="project" value="TreeGrafter"/>
</dbReference>
<organism evidence="3 4">
    <name type="scientific">Hibiscus syriacus</name>
    <name type="common">Rose of Sharon</name>
    <dbReference type="NCBI Taxonomy" id="106335"/>
    <lineage>
        <taxon>Eukaryota</taxon>
        <taxon>Viridiplantae</taxon>
        <taxon>Streptophyta</taxon>
        <taxon>Embryophyta</taxon>
        <taxon>Tracheophyta</taxon>
        <taxon>Spermatophyta</taxon>
        <taxon>Magnoliopsida</taxon>
        <taxon>eudicotyledons</taxon>
        <taxon>Gunneridae</taxon>
        <taxon>Pentapetalae</taxon>
        <taxon>rosids</taxon>
        <taxon>malvids</taxon>
        <taxon>Malvales</taxon>
        <taxon>Malvaceae</taxon>
        <taxon>Malvoideae</taxon>
        <taxon>Hibiscus</taxon>
    </lineage>
</organism>
<keyword evidence="1" id="KW-0560">Oxidoreductase</keyword>
<sequence>MGSHHRSHRWHMKSLRRPTCSPRTQPNTNQGGGPRFLRRRIRRHFFDRRGCERVEVGVLINNVGITYPKAMYLHEVDEEVVKGIIRVNLEAMTWVSRAVMPAMINRKRGAVVNVGSGASVVVPSHPLFIVYAATKA</sequence>
<dbReference type="Proteomes" id="UP000436088">
    <property type="component" value="Unassembled WGS sequence"/>
</dbReference>
<comment type="caution">
    <text evidence="3">The sequence shown here is derived from an EMBL/GenBank/DDBJ whole genome shotgun (WGS) entry which is preliminary data.</text>
</comment>
<dbReference type="InterPro" id="IPR002347">
    <property type="entry name" value="SDR_fam"/>
</dbReference>
<dbReference type="PANTHER" id="PTHR43899">
    <property type="entry name" value="RH59310P"/>
    <property type="match status" value="1"/>
</dbReference>
<accession>A0A6A3BX67</accession>
<proteinExistence type="predicted"/>
<dbReference type="Gene3D" id="3.40.50.720">
    <property type="entry name" value="NAD(P)-binding Rossmann-like Domain"/>
    <property type="match status" value="1"/>
</dbReference>
<dbReference type="GO" id="GO:0005783">
    <property type="term" value="C:endoplasmic reticulum"/>
    <property type="evidence" value="ECO:0007669"/>
    <property type="project" value="TreeGrafter"/>
</dbReference>
<dbReference type="PANTHER" id="PTHR43899:SF26">
    <property type="entry name" value="ENOYL-(ACYL CARRIER) REDUCTASE"/>
    <property type="match status" value="1"/>
</dbReference>
<dbReference type="SUPFAM" id="SSF51735">
    <property type="entry name" value="NAD(P)-binding Rossmann-fold domains"/>
    <property type="match status" value="1"/>
</dbReference>
<dbReference type="PRINTS" id="PR00081">
    <property type="entry name" value="GDHRDH"/>
</dbReference>
<protein>
    <submittedName>
        <fullName evidence="3">Uncharacterized protein</fullName>
    </submittedName>
</protein>
<evidence type="ECO:0000256" key="1">
    <source>
        <dbReference type="ARBA" id="ARBA00023002"/>
    </source>
</evidence>
<feature type="region of interest" description="Disordered" evidence="2">
    <location>
        <begin position="1"/>
        <end position="34"/>
    </location>
</feature>
<reference evidence="3" key="1">
    <citation type="submission" date="2019-09" db="EMBL/GenBank/DDBJ databases">
        <title>Draft genome information of white flower Hibiscus syriacus.</title>
        <authorList>
            <person name="Kim Y.-M."/>
        </authorList>
    </citation>
    <scope>NUCLEOTIDE SEQUENCE [LARGE SCALE GENOMIC DNA]</scope>
    <source>
        <strain evidence="3">YM2019G1</strain>
    </source>
</reference>
<feature type="compositionally biased region" description="Basic residues" evidence="2">
    <location>
        <begin position="1"/>
        <end position="16"/>
    </location>
</feature>
<name>A0A6A3BX67_HIBSY</name>
<evidence type="ECO:0000256" key="2">
    <source>
        <dbReference type="SAM" id="MobiDB-lite"/>
    </source>
</evidence>
<evidence type="ECO:0000313" key="3">
    <source>
        <dbReference type="EMBL" id="KAE8719592.1"/>
    </source>
</evidence>
<dbReference type="InterPro" id="IPR051019">
    <property type="entry name" value="VLCFA-Steroid_DH"/>
</dbReference>
<dbReference type="InterPro" id="IPR036291">
    <property type="entry name" value="NAD(P)-bd_dom_sf"/>
</dbReference>
<dbReference type="EMBL" id="VEPZ02000783">
    <property type="protein sequence ID" value="KAE8719592.1"/>
    <property type="molecule type" value="Genomic_DNA"/>
</dbReference>
<gene>
    <name evidence="3" type="ORF">F3Y22_tig00109937pilonHSYRG00028</name>
</gene>
<keyword evidence="4" id="KW-1185">Reference proteome</keyword>
<dbReference type="PRINTS" id="PR00080">
    <property type="entry name" value="SDRFAMILY"/>
</dbReference>